<evidence type="ECO:0000313" key="3">
    <source>
        <dbReference type="EMBL" id="QBK04836.1"/>
    </source>
</evidence>
<feature type="region of interest" description="Disordered" evidence="1">
    <location>
        <begin position="80"/>
        <end position="107"/>
    </location>
</feature>
<reference evidence="3 4" key="1">
    <citation type="submission" date="2018-07" db="EMBL/GenBank/DDBJ databases">
        <title>Exploring interactions and the metabolic potential of the ultra-small soil bacteria Hylemonella gracilis.</title>
        <authorList>
            <person name="Tyc O."/>
            <person name="Kulkarni P."/>
            <person name="Gawehns F."/>
            <person name="Hundscheid M."/>
            <person name="Zweers H."/>
            <person name="Garbeva P."/>
        </authorList>
    </citation>
    <scope>NUCLEOTIDE SEQUENCE [LARGE SCALE GENOMIC DNA]</scope>
    <source>
        <strain evidence="3 4">NS1</strain>
    </source>
</reference>
<feature type="domain" description="AB hydrolase-1" evidence="2">
    <location>
        <begin position="36"/>
        <end position="323"/>
    </location>
</feature>
<name>A0A4P6UJT8_9BURK</name>
<dbReference type="SUPFAM" id="SSF53474">
    <property type="entry name" value="alpha/beta-Hydrolases"/>
    <property type="match status" value="1"/>
</dbReference>
<dbReference type="EMBL" id="CP031395">
    <property type="protein sequence ID" value="QBK04836.1"/>
    <property type="molecule type" value="Genomic_DNA"/>
</dbReference>
<evidence type="ECO:0000259" key="2">
    <source>
        <dbReference type="Pfam" id="PF00561"/>
    </source>
</evidence>
<evidence type="ECO:0000313" key="4">
    <source>
        <dbReference type="Proteomes" id="UP000292939"/>
    </source>
</evidence>
<organism evidence="3 4">
    <name type="scientific">Hylemonella gracilis</name>
    <dbReference type="NCBI Taxonomy" id="80880"/>
    <lineage>
        <taxon>Bacteria</taxon>
        <taxon>Pseudomonadati</taxon>
        <taxon>Pseudomonadota</taxon>
        <taxon>Betaproteobacteria</taxon>
        <taxon>Burkholderiales</taxon>
        <taxon>Comamonadaceae</taxon>
        <taxon>Hylemonella</taxon>
    </lineage>
</organism>
<proteinExistence type="predicted"/>
<accession>A0A4P6UJT8</accession>
<gene>
    <name evidence="3" type="ORF">DW355_08685</name>
</gene>
<dbReference type="PANTHER" id="PTHR43194">
    <property type="entry name" value="HYDROLASE ALPHA/BETA FOLD FAMILY"/>
    <property type="match status" value="1"/>
</dbReference>
<dbReference type="RefSeq" id="WP_131279327.1">
    <property type="nucleotide sequence ID" value="NZ_CP031395.1"/>
</dbReference>
<dbReference type="PANTHER" id="PTHR43194:SF2">
    <property type="entry name" value="PEROXISOMAL MEMBRANE PROTEIN LPX1"/>
    <property type="match status" value="1"/>
</dbReference>
<dbReference type="OrthoDB" id="149912at2"/>
<sequence>MYQPRRIPRSSHVPVRNLHYHVLRWGPEAAQAAAQPPLVLMHGWMDVAASFQFVVDAFSDAFVQGRPIIAADWRGFGLTGKAPTAAPGRPKRGDAPSRGSEDTPVPSVGGNHVDHYWFPDYLADLDFLLDQIAPGQPVDLLGHSMGGNVVMLYAGARPQRIRRLINLEGFGLPATQPEQAPTRHATWMDELKQFHRGEMALKTYADADGVARRLMKTNPRLPEDKAQWLARQWARPNARGEWVILGDAAHKIVNAQLYRVDEVRAAYAAITAPVLVVEAADTQMEQWWQGRYTLAEFHQRLQAVPDLRREVIQDAAHMLHHDQPEKLAGLIDHFLCTEIALP</sequence>
<dbReference type="InterPro" id="IPR029058">
    <property type="entry name" value="AB_hydrolase_fold"/>
</dbReference>
<keyword evidence="3" id="KW-0378">Hydrolase</keyword>
<dbReference type="InterPro" id="IPR000073">
    <property type="entry name" value="AB_hydrolase_1"/>
</dbReference>
<feature type="compositionally biased region" description="Basic and acidic residues" evidence="1">
    <location>
        <begin position="91"/>
        <end position="101"/>
    </location>
</feature>
<dbReference type="GO" id="GO:0016787">
    <property type="term" value="F:hydrolase activity"/>
    <property type="evidence" value="ECO:0007669"/>
    <property type="project" value="UniProtKB-KW"/>
</dbReference>
<dbReference type="AlphaFoldDB" id="A0A4P6UJT8"/>
<dbReference type="Gene3D" id="3.40.50.1820">
    <property type="entry name" value="alpha/beta hydrolase"/>
    <property type="match status" value="1"/>
</dbReference>
<dbReference type="InterPro" id="IPR050228">
    <property type="entry name" value="Carboxylesterase_BioH"/>
</dbReference>
<protein>
    <submittedName>
        <fullName evidence="3">Alpha/beta fold hydrolase</fullName>
    </submittedName>
</protein>
<dbReference type="KEGG" id="hgr:DW355_08685"/>
<evidence type="ECO:0000256" key="1">
    <source>
        <dbReference type="SAM" id="MobiDB-lite"/>
    </source>
</evidence>
<dbReference type="Pfam" id="PF00561">
    <property type="entry name" value="Abhydrolase_1"/>
    <property type="match status" value="1"/>
</dbReference>
<dbReference type="Proteomes" id="UP000292939">
    <property type="component" value="Chromosome"/>
</dbReference>